<dbReference type="GO" id="GO:0020037">
    <property type="term" value="F:heme binding"/>
    <property type="evidence" value="ECO:0007669"/>
    <property type="project" value="InterPro"/>
</dbReference>
<dbReference type="PANTHER" id="PTHR30521">
    <property type="entry name" value="DEFERROCHELATASE/PEROXIDASE"/>
    <property type="match status" value="1"/>
</dbReference>
<evidence type="ECO:0000313" key="7">
    <source>
        <dbReference type="EMBL" id="NDR92598.1"/>
    </source>
</evidence>
<dbReference type="GO" id="GO:0046872">
    <property type="term" value="F:metal ion binding"/>
    <property type="evidence" value="ECO:0007669"/>
    <property type="project" value="UniProtKB-KW"/>
</dbReference>
<comment type="cofactor">
    <cofactor evidence="1">
        <name>heme b</name>
        <dbReference type="ChEBI" id="CHEBI:60344"/>
    </cofactor>
</comment>
<dbReference type="Pfam" id="PF20628">
    <property type="entry name" value="Dyp_perox_C"/>
    <property type="match status" value="1"/>
</dbReference>
<evidence type="ECO:0000256" key="1">
    <source>
        <dbReference type="ARBA" id="ARBA00001970"/>
    </source>
</evidence>
<dbReference type="GO" id="GO:0005829">
    <property type="term" value="C:cytosol"/>
    <property type="evidence" value="ECO:0007669"/>
    <property type="project" value="TreeGrafter"/>
</dbReference>
<evidence type="ECO:0000256" key="2">
    <source>
        <dbReference type="ARBA" id="ARBA00022559"/>
    </source>
</evidence>
<keyword evidence="5" id="KW-0408">Iron</keyword>
<protein>
    <submittedName>
        <fullName evidence="7">Peroxidase</fullName>
    </submittedName>
</protein>
<evidence type="ECO:0000256" key="3">
    <source>
        <dbReference type="ARBA" id="ARBA00022723"/>
    </source>
</evidence>
<reference evidence="7 8" key="1">
    <citation type="journal article" date="2020" name="Int. J. Nanomedicine">
        <title>Consequences Of Long-Term Bacteria's Exposure To Silver Nanoformulations With Different PhysicoChemical Properties.</title>
        <authorList>
            <person name="Kedziora A."/>
            <person name="Wernecki M."/>
            <person name="Korzekwa K."/>
            <person name="Speruda M."/>
            <person name="Gerasymchuk Y."/>
            <person name="Lukowiak A."/>
            <person name="Bugla-Ploskonska G."/>
        </authorList>
    </citation>
    <scope>NUCLEOTIDE SEQUENCE [LARGE SCALE GENOMIC DNA]</scope>
    <source>
        <strain evidence="7 8">ATCC 11230</strain>
    </source>
</reference>
<keyword evidence="3" id="KW-0479">Metal-binding</keyword>
<dbReference type="InterPro" id="IPR048328">
    <property type="entry name" value="Dyp_perox_C"/>
</dbReference>
<gene>
    <name evidence="7" type="ORF">FPI65_15295</name>
</gene>
<proteinExistence type="predicted"/>
<dbReference type="PANTHER" id="PTHR30521:SF0">
    <property type="entry name" value="DYP-TYPE PEROXIDASE FAMILY PROTEIN"/>
    <property type="match status" value="1"/>
</dbReference>
<evidence type="ECO:0000259" key="6">
    <source>
        <dbReference type="Pfam" id="PF20628"/>
    </source>
</evidence>
<keyword evidence="2 7" id="KW-0575">Peroxidase</keyword>
<comment type="caution">
    <text evidence="7">The sequence shown here is derived from an EMBL/GenBank/DDBJ whole genome shotgun (WGS) entry which is preliminary data.</text>
</comment>
<accession>A0A6N9S8U3</accession>
<name>A0A6N9S8U3_ECOLX</name>
<dbReference type="EMBL" id="VLTB01000267">
    <property type="protein sequence ID" value="NDR92598.1"/>
    <property type="molecule type" value="Genomic_DNA"/>
</dbReference>
<keyword evidence="4" id="KW-0560">Oxidoreductase</keyword>
<organism evidence="7 8">
    <name type="scientific">Escherichia coli</name>
    <dbReference type="NCBI Taxonomy" id="562"/>
    <lineage>
        <taxon>Bacteria</taxon>
        <taxon>Pseudomonadati</taxon>
        <taxon>Pseudomonadota</taxon>
        <taxon>Gammaproteobacteria</taxon>
        <taxon>Enterobacterales</taxon>
        <taxon>Enterobacteriaceae</taxon>
        <taxon>Escherichia</taxon>
    </lineage>
</organism>
<feature type="non-terminal residue" evidence="7">
    <location>
        <position position="1"/>
    </location>
</feature>
<dbReference type="InterPro" id="IPR011008">
    <property type="entry name" value="Dimeric_a/b-barrel"/>
</dbReference>
<dbReference type="InterPro" id="IPR006314">
    <property type="entry name" value="Dyp_peroxidase"/>
</dbReference>
<dbReference type="GO" id="GO:0004601">
    <property type="term" value="F:peroxidase activity"/>
    <property type="evidence" value="ECO:0007669"/>
    <property type="project" value="UniProtKB-KW"/>
</dbReference>
<dbReference type="Proteomes" id="UP000471490">
    <property type="component" value="Unassembled WGS sequence"/>
</dbReference>
<dbReference type="SUPFAM" id="SSF54909">
    <property type="entry name" value="Dimeric alpha+beta barrel"/>
    <property type="match status" value="1"/>
</dbReference>
<evidence type="ECO:0000256" key="4">
    <source>
        <dbReference type="ARBA" id="ARBA00023002"/>
    </source>
</evidence>
<evidence type="ECO:0000313" key="8">
    <source>
        <dbReference type="Proteomes" id="UP000471490"/>
    </source>
</evidence>
<sequence>HGLYFCAYCARLHNIEQQLLSMFGDTDGKRDAMLRFTKPVTGGYYFAPSLDKLMVL</sequence>
<dbReference type="AlphaFoldDB" id="A0A6N9S8U3"/>
<feature type="domain" description="Dyp-type peroxidase C-terminal" evidence="6">
    <location>
        <begin position="1"/>
        <end position="52"/>
    </location>
</feature>
<evidence type="ECO:0000256" key="5">
    <source>
        <dbReference type="ARBA" id="ARBA00023004"/>
    </source>
</evidence>